<organism evidence="1 2">
    <name type="scientific">Cardiocondyla obscurior</name>
    <dbReference type="NCBI Taxonomy" id="286306"/>
    <lineage>
        <taxon>Eukaryota</taxon>
        <taxon>Metazoa</taxon>
        <taxon>Ecdysozoa</taxon>
        <taxon>Arthropoda</taxon>
        <taxon>Hexapoda</taxon>
        <taxon>Insecta</taxon>
        <taxon>Pterygota</taxon>
        <taxon>Neoptera</taxon>
        <taxon>Endopterygota</taxon>
        <taxon>Hymenoptera</taxon>
        <taxon>Apocrita</taxon>
        <taxon>Aculeata</taxon>
        <taxon>Formicoidea</taxon>
        <taxon>Formicidae</taxon>
        <taxon>Myrmicinae</taxon>
        <taxon>Cardiocondyla</taxon>
    </lineage>
</organism>
<reference evidence="1 2" key="1">
    <citation type="submission" date="2023-03" db="EMBL/GenBank/DDBJ databases">
        <title>High recombination rates correlate with genetic variation in Cardiocondyla obscurior ants.</title>
        <authorList>
            <person name="Errbii M."/>
        </authorList>
    </citation>
    <scope>NUCLEOTIDE SEQUENCE [LARGE SCALE GENOMIC DNA]</scope>
    <source>
        <strain evidence="1">Alpha-2009</strain>
        <tissue evidence="1">Whole body</tissue>
    </source>
</reference>
<accession>A0AAW2FQL3</accession>
<sequence>MQSPKTRFNSQDKFKKSHLTSLPRLKCFPTEEIKKLDDPPMFSPQPIASLIMQQDPQETGTFYTVSSSGNNNEHNDATSIQLQPQQLKMENICNASQQHIVACQPETCKTNSENLPIQRSLSTLHTVVDQNLKSSTIPENQCQELNCDKNLTSHKQMPVQMQRQNSTTIAHNVNELLNDQMVNNCQNVHHTQYSPLQQNNQQIQHNIYDKQMLPQMLTQKESMSNYQQHLFNNSGMHHSQLFTVQSFGQGMTSPQDMTVNQMRLMQHNLPNYQQNLRYSDRFQSIWPQNDRWNQYRQHLQLPSQWQYYCQTHGTNLNQQNFESQNQCTPLQNQANHKLNTSPSTVEIYSQRERQKILQFTPDMIHDQELLISTMRQQGVPEEVMRRQFDALLKEQKRYLTYIAQFQQKPDIPDETKKTRVVRKRTEKDEKPEWMVRITPSRITYKDIEKLNVQKGNLNEQYTINDKSSEYKIIADQQNNQQFKNEEICNQVLPQQMHVQINPYQLRKTTNWPNKNNHRMSCDHTACHSCNHLQNVSRNLYNSTSKYAQHPCNMHYNLCFPYSNSQEVWSKAKEYNSNLLPPLENKRPIETSSLLKMRKYKEIICPQKRNNGLQDLDSIQKTLETLKNPTRRKGFEHLANLAKKKPIVRLNGIQNFNEIPENMQPQLSTESALSQKKISANGLENSRNLNNPHLRVLRPKRADELLAMEYPRQKENARNYYNMQTERDNNTVTTLQNQNMLSPLRNHLYGSVPYDRQNRSIVQEGNNEMTFQYEDAAAPRYHQMQQYYSNEHDPLGHTGGQGDVACMQYPNAPDATKINRAAGDTAEKLNVEETKKRVSRAQIMQGTNAFSQPEIRETKSIAGITYP</sequence>
<dbReference type="Proteomes" id="UP001430953">
    <property type="component" value="Unassembled WGS sequence"/>
</dbReference>
<gene>
    <name evidence="1" type="ORF">PUN28_010320</name>
</gene>
<protein>
    <submittedName>
        <fullName evidence="1">Uncharacterized protein</fullName>
    </submittedName>
</protein>
<name>A0AAW2FQL3_9HYME</name>
<evidence type="ECO:0000313" key="2">
    <source>
        <dbReference type="Proteomes" id="UP001430953"/>
    </source>
</evidence>
<proteinExistence type="predicted"/>
<comment type="caution">
    <text evidence="1">The sequence shown here is derived from an EMBL/GenBank/DDBJ whole genome shotgun (WGS) entry which is preliminary data.</text>
</comment>
<dbReference type="EMBL" id="JADYXP020000009">
    <property type="protein sequence ID" value="KAL0117409.1"/>
    <property type="molecule type" value="Genomic_DNA"/>
</dbReference>
<evidence type="ECO:0000313" key="1">
    <source>
        <dbReference type="EMBL" id="KAL0117409.1"/>
    </source>
</evidence>
<dbReference type="AlphaFoldDB" id="A0AAW2FQL3"/>
<keyword evidence="2" id="KW-1185">Reference proteome</keyword>